<comment type="similarity">
    <text evidence="1 13 14">Belongs to the ATPase B chain family.</text>
</comment>
<reference evidence="17" key="1">
    <citation type="journal article" date="2019" name="Microbiology">
        <title>Complete Genome Sequence of an Uncultured Bacterium of the Candidate Phylum Bipolaricaulota.</title>
        <authorList>
            <person name="Kadnikov V.V."/>
            <person name="Mardanov A.V."/>
            <person name="Beletsky A.V."/>
            <person name="Frank Y.A."/>
            <person name="Karnachuk O.V."/>
            <person name="Ravin N.V."/>
        </authorList>
    </citation>
    <scope>NUCLEOTIDE SEQUENCE [LARGE SCALE GENOMIC DNA]</scope>
</reference>
<name>A0A6I6DLP8_9FIRM</name>
<evidence type="ECO:0000313" key="16">
    <source>
        <dbReference type="EMBL" id="QGU00727.1"/>
    </source>
</evidence>
<gene>
    <name evidence="13" type="primary">atpF</name>
    <name evidence="16" type="ORF">SYNTR_2133</name>
</gene>
<dbReference type="KEGG" id="salq:SYNTR_2133"/>
<keyword evidence="5 13" id="KW-0812">Transmembrane</keyword>
<keyword evidence="17" id="KW-1185">Reference proteome</keyword>
<proteinExistence type="inferred from homology"/>
<evidence type="ECO:0000256" key="6">
    <source>
        <dbReference type="ARBA" id="ARBA00022781"/>
    </source>
</evidence>
<keyword evidence="15" id="KW-0175">Coiled coil</keyword>
<comment type="function">
    <text evidence="11 13">F(1)F(0) ATP synthase produces ATP from ADP in the presence of a proton or sodium gradient. F-type ATPases consist of two structural domains, F(1) containing the extramembraneous catalytic core and F(0) containing the membrane proton channel, linked together by a central stalk and a peripheral stalk. During catalysis, ATP synthesis in the catalytic domain of F(1) is coupled via a rotary mechanism of the central stalk subunits to proton translocation.</text>
</comment>
<accession>A0A6I6DLP8</accession>
<evidence type="ECO:0000256" key="9">
    <source>
        <dbReference type="ARBA" id="ARBA00023136"/>
    </source>
</evidence>
<evidence type="ECO:0000256" key="14">
    <source>
        <dbReference type="RuleBase" id="RU003848"/>
    </source>
</evidence>
<dbReference type="InterPro" id="IPR028987">
    <property type="entry name" value="ATP_synth_B-like_membr_sf"/>
</dbReference>
<dbReference type="CDD" id="cd06503">
    <property type="entry name" value="ATP-synt_Fo_b"/>
    <property type="match status" value="1"/>
</dbReference>
<dbReference type="GO" id="GO:0046933">
    <property type="term" value="F:proton-transporting ATP synthase activity, rotational mechanism"/>
    <property type="evidence" value="ECO:0007669"/>
    <property type="project" value="UniProtKB-UniRule"/>
</dbReference>
<evidence type="ECO:0000256" key="3">
    <source>
        <dbReference type="ARBA" id="ARBA00022475"/>
    </source>
</evidence>
<dbReference type="InterPro" id="IPR005864">
    <property type="entry name" value="ATP_synth_F0_bsu_bac"/>
</dbReference>
<dbReference type="SUPFAM" id="SSF81573">
    <property type="entry name" value="F1F0 ATP synthase subunit B, membrane domain"/>
    <property type="match status" value="1"/>
</dbReference>
<comment type="subcellular location">
    <subcellularLocation>
        <location evidence="13">Cell membrane</location>
        <topology evidence="13">Single-pass membrane protein</topology>
    </subcellularLocation>
    <subcellularLocation>
        <location evidence="12">Endomembrane system</location>
        <topology evidence="12">Single-pass membrane protein</topology>
    </subcellularLocation>
</comment>
<keyword evidence="6 13" id="KW-0375">Hydrogen ion transport</keyword>
<feature type="transmembrane region" description="Helical" evidence="13">
    <location>
        <begin position="46"/>
        <end position="68"/>
    </location>
</feature>
<dbReference type="NCBIfam" id="TIGR01144">
    <property type="entry name" value="ATP_synt_b"/>
    <property type="match status" value="1"/>
</dbReference>
<dbReference type="InterPro" id="IPR050059">
    <property type="entry name" value="ATP_synthase_B_chain"/>
</dbReference>
<dbReference type="GO" id="GO:0046961">
    <property type="term" value="F:proton-transporting ATPase activity, rotational mechanism"/>
    <property type="evidence" value="ECO:0007669"/>
    <property type="project" value="TreeGrafter"/>
</dbReference>
<dbReference type="GO" id="GO:0005886">
    <property type="term" value="C:plasma membrane"/>
    <property type="evidence" value="ECO:0007669"/>
    <property type="project" value="UniProtKB-SubCell"/>
</dbReference>
<comment type="subunit">
    <text evidence="13">F-type ATPases have 2 components, F(1) - the catalytic core - and F(0) - the membrane proton channel. F(1) has five subunits: alpha(3), beta(3), gamma(1), delta(1), epsilon(1). F(0) has three main subunits: a(1), b(2) and c(10-14). The alpha and beta chains form an alternating ring which encloses part of the gamma chain. F(1) is attached to F(0) by a central stalk formed by the gamma and epsilon chains, while a peripheral stalk is formed by the delta and b chains.</text>
</comment>
<organism evidence="16 17">
    <name type="scientific">Candidatus Syntrophocurvum alkaliphilum</name>
    <dbReference type="NCBI Taxonomy" id="2293317"/>
    <lineage>
        <taxon>Bacteria</taxon>
        <taxon>Bacillati</taxon>
        <taxon>Bacillota</taxon>
        <taxon>Clostridia</taxon>
        <taxon>Eubacteriales</taxon>
        <taxon>Syntrophomonadaceae</taxon>
        <taxon>Candidatus Syntrophocurvum</taxon>
    </lineage>
</organism>
<dbReference type="RefSeq" id="WP_243140191.1">
    <property type="nucleotide sequence ID" value="NZ_CP046457.1"/>
</dbReference>
<dbReference type="AlphaFoldDB" id="A0A6I6DLP8"/>
<evidence type="ECO:0000256" key="4">
    <source>
        <dbReference type="ARBA" id="ARBA00022547"/>
    </source>
</evidence>
<evidence type="ECO:0000256" key="8">
    <source>
        <dbReference type="ARBA" id="ARBA00023065"/>
    </source>
</evidence>
<protein>
    <recommendedName>
        <fullName evidence="13">ATP synthase subunit b</fullName>
    </recommendedName>
    <alternativeName>
        <fullName evidence="13">ATP synthase F(0) sector subunit b</fullName>
    </alternativeName>
    <alternativeName>
        <fullName evidence="13">ATPase subunit I</fullName>
    </alternativeName>
    <alternativeName>
        <fullName evidence="13">F-type ATPase subunit b</fullName>
        <shortName evidence="13">F-ATPase subunit b</shortName>
    </alternativeName>
</protein>
<keyword evidence="4 13" id="KW-0138">CF(0)</keyword>
<keyword evidence="8 13" id="KW-0406">Ion transport</keyword>
<dbReference type="HAMAP" id="MF_01398">
    <property type="entry name" value="ATP_synth_b_bprime"/>
    <property type="match status" value="1"/>
</dbReference>
<keyword evidence="9 13" id="KW-0472">Membrane</keyword>
<evidence type="ECO:0000256" key="12">
    <source>
        <dbReference type="ARBA" id="ARBA00037847"/>
    </source>
</evidence>
<comment type="function">
    <text evidence="13">Component of the F(0) channel, it forms part of the peripheral stalk, linking F(1) to F(0).</text>
</comment>
<dbReference type="GO" id="GO:0012505">
    <property type="term" value="C:endomembrane system"/>
    <property type="evidence" value="ECO:0007669"/>
    <property type="project" value="UniProtKB-SubCell"/>
</dbReference>
<dbReference type="PANTHER" id="PTHR33445:SF1">
    <property type="entry name" value="ATP SYNTHASE SUBUNIT B"/>
    <property type="match status" value="1"/>
</dbReference>
<keyword evidence="7 13" id="KW-1133">Transmembrane helix</keyword>
<evidence type="ECO:0000256" key="11">
    <source>
        <dbReference type="ARBA" id="ARBA00025198"/>
    </source>
</evidence>
<evidence type="ECO:0000256" key="5">
    <source>
        <dbReference type="ARBA" id="ARBA00022692"/>
    </source>
</evidence>
<evidence type="ECO:0000313" key="17">
    <source>
        <dbReference type="Proteomes" id="UP000426444"/>
    </source>
</evidence>
<dbReference type="InterPro" id="IPR002146">
    <property type="entry name" value="ATP_synth_b/b'su_bac/chlpt"/>
</dbReference>
<evidence type="ECO:0000256" key="1">
    <source>
        <dbReference type="ARBA" id="ARBA00005513"/>
    </source>
</evidence>
<evidence type="ECO:0000256" key="10">
    <source>
        <dbReference type="ARBA" id="ARBA00023310"/>
    </source>
</evidence>
<sequence length="203" mass="22276">MKRNKWTYSSVLLLTIVMVLGLTTVAGAGEGALTAPAGQPPEFGNFYVIGWTVVNFFILLAILHKFAFNPINKMLEQRTNTIEGSLKHAEEVRAEVDQMRKEAQSNLSESRKEAQDIVARATKAAEEAKNEIITKAEEDASNMKQKASEEIAAATEQAKSELRDAAASLAIIAAERVLGRAIKEEDHKKMVKDFVDEAGDLLC</sequence>
<dbReference type="Pfam" id="PF00430">
    <property type="entry name" value="ATP-synt_B"/>
    <property type="match status" value="1"/>
</dbReference>
<dbReference type="EMBL" id="CP046457">
    <property type="protein sequence ID" value="QGU00727.1"/>
    <property type="molecule type" value="Genomic_DNA"/>
</dbReference>
<dbReference type="PANTHER" id="PTHR33445">
    <property type="entry name" value="ATP SYNTHASE SUBUNIT B', CHLOROPLASTIC"/>
    <property type="match status" value="1"/>
</dbReference>
<evidence type="ECO:0000256" key="13">
    <source>
        <dbReference type="HAMAP-Rule" id="MF_01398"/>
    </source>
</evidence>
<dbReference type="GO" id="GO:0045259">
    <property type="term" value="C:proton-transporting ATP synthase complex"/>
    <property type="evidence" value="ECO:0007669"/>
    <property type="project" value="UniProtKB-KW"/>
</dbReference>
<dbReference type="Proteomes" id="UP000426444">
    <property type="component" value="Chromosome"/>
</dbReference>
<evidence type="ECO:0000256" key="7">
    <source>
        <dbReference type="ARBA" id="ARBA00022989"/>
    </source>
</evidence>
<keyword evidence="10 13" id="KW-0066">ATP synthesis</keyword>
<feature type="coiled-coil region" evidence="15">
    <location>
        <begin position="82"/>
        <end position="164"/>
    </location>
</feature>
<evidence type="ECO:0000256" key="2">
    <source>
        <dbReference type="ARBA" id="ARBA00022448"/>
    </source>
</evidence>
<keyword evidence="2 13" id="KW-0813">Transport</keyword>
<evidence type="ECO:0000256" key="15">
    <source>
        <dbReference type="SAM" id="Coils"/>
    </source>
</evidence>
<keyword evidence="3 13" id="KW-1003">Cell membrane</keyword>
<dbReference type="Gene3D" id="6.10.250.1580">
    <property type="match status" value="1"/>
</dbReference>